<feature type="modified residue" description="4-aspartylphosphate" evidence="2">
    <location>
        <position position="142"/>
    </location>
</feature>
<name>A0A7X0CGA6_9BURK</name>
<keyword evidence="5" id="KW-1185">Reference proteome</keyword>
<dbReference type="RefSeq" id="WP_183557185.1">
    <property type="nucleotide sequence ID" value="NZ_JACHBX010000005.1"/>
</dbReference>
<dbReference type="GO" id="GO:0003677">
    <property type="term" value="F:DNA binding"/>
    <property type="evidence" value="ECO:0007669"/>
    <property type="project" value="InterPro"/>
</dbReference>
<dbReference type="SMART" id="SM00448">
    <property type="entry name" value="REC"/>
    <property type="match status" value="1"/>
</dbReference>
<dbReference type="EMBL" id="JACHBX010000005">
    <property type="protein sequence ID" value="MBB6136136.1"/>
    <property type="molecule type" value="Genomic_DNA"/>
</dbReference>
<dbReference type="InterPro" id="IPR011006">
    <property type="entry name" value="CheY-like_superfamily"/>
</dbReference>
<dbReference type="InterPro" id="IPR041657">
    <property type="entry name" value="HTH_17"/>
</dbReference>
<dbReference type="Proteomes" id="UP000540787">
    <property type="component" value="Unassembled WGS sequence"/>
</dbReference>
<feature type="domain" description="Response regulatory" evidence="3">
    <location>
        <begin position="91"/>
        <end position="208"/>
    </location>
</feature>
<accession>A0A7X0CGA6</accession>
<sequence length="211" mass="22718">MKNSPDLQPAAPYNAADFCSTKEAAAVLGVSHRTVQLWVESGTLQAWRTAGGHRRITLESVNRLVEGRRVAIAAHAPPPAAPVAPACSTRRVLVVDDDPLMLRLYELEMAGWGMDLDVVKANNGFEALIRIGEERPDLLVSDLNMPGMDGFRMIRTLREDSGSAGMSMIVVSGLDRATIKAMGLPADIPVFPKPVPFGELRAAVEHGLARA</sequence>
<evidence type="ECO:0000313" key="5">
    <source>
        <dbReference type="Proteomes" id="UP000540787"/>
    </source>
</evidence>
<dbReference type="InterPro" id="IPR001789">
    <property type="entry name" value="Sig_transdc_resp-reg_receiver"/>
</dbReference>
<dbReference type="Gene3D" id="1.10.1660.10">
    <property type="match status" value="1"/>
</dbReference>
<protein>
    <submittedName>
        <fullName evidence="4">Excisionase family DNA binding protein</fullName>
    </submittedName>
</protein>
<dbReference type="NCBIfam" id="TIGR01764">
    <property type="entry name" value="excise"/>
    <property type="match status" value="1"/>
</dbReference>
<gene>
    <name evidence="4" type="ORF">HD842_004313</name>
</gene>
<proteinExistence type="predicted"/>
<dbReference type="GO" id="GO:0000160">
    <property type="term" value="P:phosphorelay signal transduction system"/>
    <property type="evidence" value="ECO:0007669"/>
    <property type="project" value="InterPro"/>
</dbReference>
<dbReference type="InterPro" id="IPR009061">
    <property type="entry name" value="DNA-bd_dom_put_sf"/>
</dbReference>
<dbReference type="InterPro" id="IPR050595">
    <property type="entry name" value="Bact_response_regulator"/>
</dbReference>
<dbReference type="CDD" id="cd04762">
    <property type="entry name" value="HTH_MerR-trunc"/>
    <property type="match status" value="1"/>
</dbReference>
<dbReference type="PROSITE" id="PS50110">
    <property type="entry name" value="RESPONSE_REGULATORY"/>
    <property type="match status" value="1"/>
</dbReference>
<keyword evidence="1 2" id="KW-0597">Phosphoprotein</keyword>
<evidence type="ECO:0000259" key="3">
    <source>
        <dbReference type="PROSITE" id="PS50110"/>
    </source>
</evidence>
<dbReference type="Pfam" id="PF12728">
    <property type="entry name" value="HTH_17"/>
    <property type="match status" value="1"/>
</dbReference>
<dbReference type="Gene3D" id="3.40.50.2300">
    <property type="match status" value="1"/>
</dbReference>
<dbReference type="PANTHER" id="PTHR44591:SF3">
    <property type="entry name" value="RESPONSE REGULATORY DOMAIN-CONTAINING PROTEIN"/>
    <property type="match status" value="1"/>
</dbReference>
<evidence type="ECO:0000256" key="1">
    <source>
        <dbReference type="ARBA" id="ARBA00022553"/>
    </source>
</evidence>
<dbReference type="InterPro" id="IPR010093">
    <property type="entry name" value="SinI_DNA-bd"/>
</dbReference>
<evidence type="ECO:0000313" key="4">
    <source>
        <dbReference type="EMBL" id="MBB6136136.1"/>
    </source>
</evidence>
<evidence type="ECO:0000256" key="2">
    <source>
        <dbReference type="PROSITE-ProRule" id="PRU00169"/>
    </source>
</evidence>
<dbReference type="SUPFAM" id="SSF52172">
    <property type="entry name" value="CheY-like"/>
    <property type="match status" value="1"/>
</dbReference>
<reference evidence="4 5" key="1">
    <citation type="submission" date="2020-08" db="EMBL/GenBank/DDBJ databases">
        <title>The Agave Microbiome: Exploring the role of microbial communities in plant adaptations to desert environments.</title>
        <authorList>
            <person name="Partida-Martinez L.P."/>
        </authorList>
    </citation>
    <scope>NUCLEOTIDE SEQUENCE [LARGE SCALE GENOMIC DNA]</scope>
    <source>
        <strain evidence="4 5">AT3.2</strain>
    </source>
</reference>
<dbReference type="SUPFAM" id="SSF46955">
    <property type="entry name" value="Putative DNA-binding domain"/>
    <property type="match status" value="1"/>
</dbReference>
<dbReference type="Pfam" id="PF00072">
    <property type="entry name" value="Response_reg"/>
    <property type="match status" value="1"/>
</dbReference>
<comment type="caution">
    <text evidence="4">The sequence shown here is derived from an EMBL/GenBank/DDBJ whole genome shotgun (WGS) entry which is preliminary data.</text>
</comment>
<dbReference type="AlphaFoldDB" id="A0A7X0CGA6"/>
<organism evidence="4 5">
    <name type="scientific">Massilia aurea</name>
    <dbReference type="NCBI Taxonomy" id="373040"/>
    <lineage>
        <taxon>Bacteria</taxon>
        <taxon>Pseudomonadati</taxon>
        <taxon>Pseudomonadota</taxon>
        <taxon>Betaproteobacteria</taxon>
        <taxon>Burkholderiales</taxon>
        <taxon>Oxalobacteraceae</taxon>
        <taxon>Telluria group</taxon>
        <taxon>Massilia</taxon>
    </lineage>
</organism>
<dbReference type="PANTHER" id="PTHR44591">
    <property type="entry name" value="STRESS RESPONSE REGULATOR PROTEIN 1"/>
    <property type="match status" value="1"/>
</dbReference>